<dbReference type="Proteomes" id="UP000316030">
    <property type="component" value="Unassembled WGS sequence"/>
</dbReference>
<organism evidence="1 2">
    <name type="scientific">Thalassovita litoralis</name>
    <dbReference type="NCBI Taxonomy" id="1010611"/>
    <lineage>
        <taxon>Bacteria</taxon>
        <taxon>Pseudomonadati</taxon>
        <taxon>Pseudomonadota</taxon>
        <taxon>Alphaproteobacteria</taxon>
        <taxon>Rhodobacterales</taxon>
        <taxon>Roseobacteraceae</taxon>
        <taxon>Thalassovita</taxon>
    </lineage>
</organism>
<evidence type="ECO:0000313" key="2">
    <source>
        <dbReference type="Proteomes" id="UP000316030"/>
    </source>
</evidence>
<evidence type="ECO:0000313" key="1">
    <source>
        <dbReference type="EMBL" id="SMO87720.1"/>
    </source>
</evidence>
<proteinExistence type="predicted"/>
<name>A0A521EX55_9RHOB</name>
<sequence>MKGVVLLAEAMTGIPLAGATNTNEVALIDEAGTESTLFLPARIRPVHAPE</sequence>
<dbReference type="EMBL" id="FXTO01000020">
    <property type="protein sequence ID" value="SMO87720.1"/>
    <property type="molecule type" value="Genomic_DNA"/>
</dbReference>
<gene>
    <name evidence="1" type="ORF">SAMN06265173_12033</name>
</gene>
<keyword evidence="2" id="KW-1185">Reference proteome</keyword>
<protein>
    <submittedName>
        <fullName evidence="1">Uncharacterized protein</fullName>
    </submittedName>
</protein>
<dbReference type="AlphaFoldDB" id="A0A521EX55"/>
<reference evidence="1 2" key="1">
    <citation type="submission" date="2017-05" db="EMBL/GenBank/DDBJ databases">
        <authorList>
            <person name="Varghese N."/>
            <person name="Submissions S."/>
        </authorList>
    </citation>
    <scope>NUCLEOTIDE SEQUENCE [LARGE SCALE GENOMIC DNA]</scope>
    <source>
        <strain evidence="1 2">DSM 29506</strain>
    </source>
</reference>
<accession>A0A521EX55</accession>